<dbReference type="Pfam" id="PF01965">
    <property type="entry name" value="DJ-1_PfpI"/>
    <property type="match status" value="1"/>
</dbReference>
<dbReference type="eggNOG" id="COG0693">
    <property type="taxonomic scope" value="Bacteria"/>
</dbReference>
<feature type="domain" description="DJ-1/PfpI" evidence="1">
    <location>
        <begin position="3"/>
        <end position="176"/>
    </location>
</feature>
<evidence type="ECO:0000313" key="4">
    <source>
        <dbReference type="Proteomes" id="UP000003571"/>
    </source>
</evidence>
<dbReference type="PATRIC" id="fig|907348.3.peg.2348"/>
<protein>
    <submittedName>
        <fullName evidence="3">DJ-1 family protein</fullName>
    </submittedName>
</protein>
<dbReference type="CDD" id="cd03135">
    <property type="entry name" value="GATase1_DJ-1"/>
    <property type="match status" value="1"/>
</dbReference>
<dbReference type="PANTHER" id="PTHR48094">
    <property type="entry name" value="PROTEIN/NUCLEIC ACID DEGLYCASE DJ-1-RELATED"/>
    <property type="match status" value="1"/>
</dbReference>
<keyword evidence="4" id="KW-1185">Reference proteome</keyword>
<dbReference type="STRING" id="907348.TresaDRAFT_0923"/>
<dbReference type="InterPro" id="IPR006287">
    <property type="entry name" value="DJ-1"/>
</dbReference>
<dbReference type="OrthoDB" id="9800516at2"/>
<dbReference type="NCBIfam" id="TIGR01383">
    <property type="entry name" value="not_thiJ"/>
    <property type="match status" value="1"/>
</dbReference>
<dbReference type="InterPro" id="IPR050325">
    <property type="entry name" value="Prot/Nucl_acid_deglycase"/>
</dbReference>
<comment type="caution">
    <text evidence="3">The sequence shown here is derived from an EMBL/GenBank/DDBJ whole genome shotgun (WGS) entry which is preliminary data.</text>
</comment>
<reference evidence="3 4" key="1">
    <citation type="submission" date="2011-09" db="EMBL/GenBank/DDBJ databases">
        <title>The draft genome of Treponema saccharophilum DSM 2985.</title>
        <authorList>
            <consortium name="US DOE Joint Genome Institute (JGI-PGF)"/>
            <person name="Lucas S."/>
            <person name="Copeland A."/>
            <person name="Lapidus A."/>
            <person name="Glavina del Rio T."/>
            <person name="Dalin E."/>
            <person name="Tice H."/>
            <person name="Bruce D."/>
            <person name="Goodwin L."/>
            <person name="Pitluck S."/>
            <person name="Peters L."/>
            <person name="Kyrpides N."/>
            <person name="Mavromatis K."/>
            <person name="Ivanova N."/>
            <person name="Markowitz V."/>
            <person name="Cheng J.-F."/>
            <person name="Hugenholtz P."/>
            <person name="Woyke T."/>
            <person name="Wu D."/>
            <person name="Gronow S."/>
            <person name="Wellnitz S."/>
            <person name="Brambilla E."/>
            <person name="Klenk H.-P."/>
            <person name="Eisen J.A."/>
        </authorList>
    </citation>
    <scope>NUCLEOTIDE SEQUENCE [LARGE SCALE GENOMIC DNA]</scope>
    <source>
        <strain evidence="3 4">DSM 2985</strain>
    </source>
</reference>
<dbReference type="InterPro" id="IPR029062">
    <property type="entry name" value="Class_I_gatase-like"/>
</dbReference>
<evidence type="ECO:0000259" key="1">
    <source>
        <dbReference type="Pfam" id="PF01965"/>
    </source>
</evidence>
<dbReference type="EMBL" id="AGRW01000008">
    <property type="protein sequence ID" value="EIC03189.1"/>
    <property type="molecule type" value="Genomic_DNA"/>
</dbReference>
<sequence length="194" mass="20215">MSRIAVFLAPGFEEIEALTSVDYLRRAGQDVVTVSVPADGSDEITSVVDGAHGISVITDQVLKDFAGESEGTLPDAVFFPGGMPGAANLAACDYLLDLVDLMAGEGKIVAAMCASPAVFLSKTGILSGKKWTCYPGMDEGIGEGTHVPDVPFVFDGNLLTGRGPGTAEQFAMKFVEILAGVETAKKIHDGSCQR</sequence>
<dbReference type="InterPro" id="IPR002818">
    <property type="entry name" value="DJ-1/PfpI"/>
</dbReference>
<dbReference type="GO" id="GO:0005737">
    <property type="term" value="C:cytoplasm"/>
    <property type="evidence" value="ECO:0007669"/>
    <property type="project" value="TreeGrafter"/>
</dbReference>
<dbReference type="SUPFAM" id="SSF52317">
    <property type="entry name" value="Class I glutamine amidotransferase-like"/>
    <property type="match status" value="1"/>
</dbReference>
<name>H7EGV2_9SPIR</name>
<dbReference type="Gene3D" id="3.40.50.880">
    <property type="match status" value="1"/>
</dbReference>
<dbReference type="RefSeq" id="WP_002701602.1">
    <property type="nucleotide sequence ID" value="NZ_AGRW01000008.1"/>
</dbReference>
<dbReference type="Proteomes" id="UP000003571">
    <property type="component" value="Unassembled WGS sequence"/>
</dbReference>
<dbReference type="AlphaFoldDB" id="H7EGV2"/>
<gene>
    <name evidence="2" type="ORF">TresaDRAFT_0923</name>
    <name evidence="3" type="ORF">TresaDRAFT_2815</name>
</gene>
<dbReference type="EMBL" id="AGRW01000052">
    <property type="protein sequence ID" value="EIC01098.1"/>
    <property type="molecule type" value="Genomic_DNA"/>
</dbReference>
<proteinExistence type="predicted"/>
<evidence type="ECO:0000313" key="2">
    <source>
        <dbReference type="EMBL" id="EIC01098.1"/>
    </source>
</evidence>
<evidence type="ECO:0000313" key="3">
    <source>
        <dbReference type="EMBL" id="EIC03189.1"/>
    </source>
</evidence>
<dbReference type="PANTHER" id="PTHR48094:SF12">
    <property type="entry name" value="PARKINSON DISEASE PROTEIN 7 HOMOLOG"/>
    <property type="match status" value="1"/>
</dbReference>
<organism evidence="3 4">
    <name type="scientific">Treponema saccharophilum DSM 2985</name>
    <dbReference type="NCBI Taxonomy" id="907348"/>
    <lineage>
        <taxon>Bacteria</taxon>
        <taxon>Pseudomonadati</taxon>
        <taxon>Spirochaetota</taxon>
        <taxon>Spirochaetia</taxon>
        <taxon>Spirochaetales</taxon>
        <taxon>Treponemataceae</taxon>
        <taxon>Treponema</taxon>
    </lineage>
</organism>
<accession>H7EGV2</accession>